<sequence length="298" mass="32294">MKLRSIELITPDAAKAAAFLTDIWGMAPAEQRGTTHYLRGSGTHPYLVALEEGQEGVRSTTFLCEETELASLQKRVAESGLAAKPVVSEDPGGGHGLIVELPEGVLFRFLAGSAEAEPLDGRDLPVKLTHVVLNAADAEAAGDVAERVLGFQVSDRTKAMVFVRCNDSHHSTAFARAGFSSLNHIAFEMADIDAVFRGIGRLRDQKMAPAWGPGRHGPGANVFAYFIAPFGAVVEFSTAVEKVADDYKVGAPEDWTWPENRIDHWGLSEKDNAALREAEQRFRFHRDWVAAPLATTAA</sequence>
<feature type="domain" description="VOC" evidence="2">
    <location>
        <begin position="2"/>
        <end position="112"/>
    </location>
</feature>
<dbReference type="SUPFAM" id="SSF54593">
    <property type="entry name" value="Glyoxalase/Bleomycin resistance protein/Dihydroxybiphenyl dioxygenase"/>
    <property type="match status" value="1"/>
</dbReference>
<feature type="domain" description="VOC" evidence="2">
    <location>
        <begin position="127"/>
        <end position="239"/>
    </location>
</feature>
<keyword evidence="4" id="KW-1185">Reference proteome</keyword>
<dbReference type="PANTHER" id="PTHR43048">
    <property type="entry name" value="METHYLMALONYL-COA EPIMERASE"/>
    <property type="match status" value="1"/>
</dbReference>
<dbReference type="InterPro" id="IPR051785">
    <property type="entry name" value="MMCE/EMCE_epimerase"/>
</dbReference>
<dbReference type="Pfam" id="PF00903">
    <property type="entry name" value="Glyoxalase"/>
    <property type="match status" value="1"/>
</dbReference>
<dbReference type="RefSeq" id="WP_303541137.1">
    <property type="nucleotide sequence ID" value="NZ_JAUOTP010000003.1"/>
</dbReference>
<dbReference type="InterPro" id="IPR029068">
    <property type="entry name" value="Glyas_Bleomycin-R_OHBP_Dase"/>
</dbReference>
<dbReference type="PANTHER" id="PTHR43048:SF3">
    <property type="entry name" value="METHYLMALONYL-COA EPIMERASE, MITOCHONDRIAL"/>
    <property type="match status" value="1"/>
</dbReference>
<organism evidence="3 4">
    <name type="scientific">Sphingomonas natans</name>
    <dbReference type="NCBI Taxonomy" id="3063330"/>
    <lineage>
        <taxon>Bacteria</taxon>
        <taxon>Pseudomonadati</taxon>
        <taxon>Pseudomonadota</taxon>
        <taxon>Alphaproteobacteria</taxon>
        <taxon>Sphingomonadales</taxon>
        <taxon>Sphingomonadaceae</taxon>
        <taxon>Sphingomonas</taxon>
    </lineage>
</organism>
<dbReference type="Gene3D" id="3.10.180.10">
    <property type="entry name" value="2,3-Dihydroxybiphenyl 1,2-Dioxygenase, domain 1"/>
    <property type="match status" value="2"/>
</dbReference>
<name>A0ABT8Y8Z8_9SPHN</name>
<comment type="caution">
    <text evidence="3">The sequence shown here is derived from an EMBL/GenBank/DDBJ whole genome shotgun (WGS) entry which is preliminary data.</text>
</comment>
<dbReference type="EMBL" id="JAUOTP010000003">
    <property type="protein sequence ID" value="MDO6414150.1"/>
    <property type="molecule type" value="Genomic_DNA"/>
</dbReference>
<keyword evidence="1" id="KW-0479">Metal-binding</keyword>
<evidence type="ECO:0000259" key="2">
    <source>
        <dbReference type="PROSITE" id="PS51819"/>
    </source>
</evidence>
<dbReference type="InterPro" id="IPR004360">
    <property type="entry name" value="Glyas_Fos-R_dOase_dom"/>
</dbReference>
<dbReference type="Proteomes" id="UP001169764">
    <property type="component" value="Unassembled WGS sequence"/>
</dbReference>
<proteinExistence type="predicted"/>
<protein>
    <submittedName>
        <fullName evidence="3">VOC family protein</fullName>
    </submittedName>
</protein>
<reference evidence="3" key="1">
    <citation type="submission" date="2023-07" db="EMBL/GenBank/DDBJ databases">
        <authorList>
            <person name="Kim M."/>
        </authorList>
    </citation>
    <scope>NUCLEOTIDE SEQUENCE</scope>
    <source>
        <strain evidence="3">BIUV-7</strain>
    </source>
</reference>
<dbReference type="PROSITE" id="PS51819">
    <property type="entry name" value="VOC"/>
    <property type="match status" value="2"/>
</dbReference>
<evidence type="ECO:0000313" key="3">
    <source>
        <dbReference type="EMBL" id="MDO6414150.1"/>
    </source>
</evidence>
<accession>A0ABT8Y8Z8</accession>
<evidence type="ECO:0000256" key="1">
    <source>
        <dbReference type="ARBA" id="ARBA00022723"/>
    </source>
</evidence>
<dbReference type="InterPro" id="IPR037523">
    <property type="entry name" value="VOC_core"/>
</dbReference>
<evidence type="ECO:0000313" key="4">
    <source>
        <dbReference type="Proteomes" id="UP001169764"/>
    </source>
</evidence>
<gene>
    <name evidence="3" type="ORF">Q4F19_07135</name>
</gene>